<name>A0AA47KLW6_9GAMM</name>
<protein>
    <submittedName>
        <fullName evidence="1">DUF3549 family protein</fullName>
    </submittedName>
</protein>
<dbReference type="AlphaFoldDB" id="A0AA47KLW6"/>
<dbReference type="EMBL" id="CP114588">
    <property type="protein sequence ID" value="WBA09217.1"/>
    <property type="molecule type" value="Genomic_DNA"/>
</dbReference>
<accession>A0AA47KLW6</accession>
<sequence>METVHALSTLFDHADCQFSVYDLGRRVCQLDETTFRAVEANQQPYPHPLRQHAHMAVAFWPSGGAPWVWFLKMPLDERGLLNHTAMGDFLQYVSAAMGERLTATPNKEQREKLANNPYTFTPTDDKMAMFHATLTYQLGRPASQYYDHAQHYLNGELGWDNWQGVGLQGLADTCVRMAEQNNATRVRKALNSLPTTPLYALLGCLEHCQINEKLAASVRDMFSQMCQAQEVDLFLVSALLRAHAGAPEATRHHLIDAVLEKPELHHREIFVAIAGRCWDSLTDDTVLDRFLIALADQHDTALFQQIYADLVMLPPLRGALLSRLHGDTSAALTQAMSRMQQAVRHTSNDH</sequence>
<evidence type="ECO:0000313" key="1">
    <source>
        <dbReference type="EMBL" id="WBA09217.1"/>
    </source>
</evidence>
<dbReference type="Proteomes" id="UP001164748">
    <property type="component" value="Chromosome"/>
</dbReference>
<reference evidence="1" key="1">
    <citation type="submission" date="2022-09" db="EMBL/GenBank/DDBJ databases">
        <authorList>
            <person name="Li Z.-J."/>
        </authorList>
    </citation>
    <scope>NUCLEOTIDE SEQUENCE</scope>
    <source>
        <strain evidence="1">TGB11</strain>
    </source>
</reference>
<gene>
    <name evidence="1" type="ORF">N8M53_03075</name>
</gene>
<dbReference type="InterPro" id="IPR021936">
    <property type="entry name" value="DUF3549"/>
</dbReference>
<proteinExistence type="predicted"/>
<dbReference type="RefSeq" id="WP_269579452.1">
    <property type="nucleotide sequence ID" value="NZ_CP114588.1"/>
</dbReference>
<dbReference type="Pfam" id="PF12069">
    <property type="entry name" value="DUF3549"/>
    <property type="match status" value="1"/>
</dbReference>
<evidence type="ECO:0000313" key="2">
    <source>
        <dbReference type="Proteomes" id="UP001164748"/>
    </source>
</evidence>
<organism evidence="1 2">
    <name type="scientific">Salinivibrio kushneri</name>
    <dbReference type="NCBI Taxonomy" id="1908198"/>
    <lineage>
        <taxon>Bacteria</taxon>
        <taxon>Pseudomonadati</taxon>
        <taxon>Pseudomonadota</taxon>
        <taxon>Gammaproteobacteria</taxon>
        <taxon>Vibrionales</taxon>
        <taxon>Vibrionaceae</taxon>
        <taxon>Salinivibrio</taxon>
    </lineage>
</organism>